<protein>
    <submittedName>
        <fullName evidence="1">Uncharacterized protein</fullName>
    </submittedName>
</protein>
<evidence type="ECO:0000313" key="2">
    <source>
        <dbReference type="Proteomes" id="UP000316594"/>
    </source>
</evidence>
<sequence>MEHIIWQIKSEAVPTINLNIGQYTAIYNEFETIEEDILELIDQYFKKRNSNKNEVSIIECSNHELISNLEYESFIIDNNKIELEHSLGSTSILNKKLHRDFANHIESSGYLNSINQLLNDLLEMINYNELPLKIKSLDIKYFIKLLSFEYELKKDYTKLVNRIEQVLPLIVDELNRLYNNRLLLIYLYSEANLSPKEQIKLKKLLLTLDTNIIVLTGSLHFLSEEWKYNNYIRDGKQKNTSEFLEELEWNAPLDFDKKDLEESLNRFILTYQDKLELYPIISNYQIAQIMLFNAIDIYAGISYMQHCNHKFKLKIKSELLPKSINKYLNQQLLN</sequence>
<dbReference type="Proteomes" id="UP000316594">
    <property type="component" value="Unassembled WGS sequence"/>
</dbReference>
<reference evidence="1 2" key="1">
    <citation type="submission" date="2019-07" db="EMBL/GenBank/DDBJ databases">
        <title>Genome Sequencing and Assembly of Staphylococcus haemolyticus SDA2.</title>
        <authorList>
            <person name="Emmons C.B."/>
            <person name="Park C."/>
            <person name="Sevigny J.L."/>
            <person name="Andam C."/>
        </authorList>
    </citation>
    <scope>NUCLEOTIDE SEQUENCE [LARGE SCALE GENOMIC DNA]</scope>
    <source>
        <strain evidence="1 2">SDA2</strain>
    </source>
</reference>
<evidence type="ECO:0000313" key="1">
    <source>
        <dbReference type="EMBL" id="TRL78203.1"/>
    </source>
</evidence>
<gene>
    <name evidence="1" type="ORF">FNL11_04195</name>
</gene>
<organism evidence="1 2">
    <name type="scientific">Staphylococcus haemolyticus</name>
    <dbReference type="NCBI Taxonomy" id="1283"/>
    <lineage>
        <taxon>Bacteria</taxon>
        <taxon>Bacillati</taxon>
        <taxon>Bacillota</taxon>
        <taxon>Bacilli</taxon>
        <taxon>Bacillales</taxon>
        <taxon>Staphylococcaceae</taxon>
        <taxon>Staphylococcus</taxon>
    </lineage>
</organism>
<proteinExistence type="predicted"/>
<accession>A0AB38PHQ5</accession>
<name>A0AB38PHQ5_STAHA</name>
<dbReference type="EMBL" id="VJMP01000003">
    <property type="protein sequence ID" value="TRL78203.1"/>
    <property type="molecule type" value="Genomic_DNA"/>
</dbReference>
<comment type="caution">
    <text evidence="1">The sequence shown here is derived from an EMBL/GenBank/DDBJ whole genome shotgun (WGS) entry which is preliminary data.</text>
</comment>
<dbReference type="AlphaFoldDB" id="A0AB38PHQ5"/>